<accession>A0A848B691</accession>
<evidence type="ECO:0000313" key="3">
    <source>
        <dbReference type="Proteomes" id="UP000543804"/>
    </source>
</evidence>
<protein>
    <submittedName>
        <fullName evidence="2">Uncharacterized protein</fullName>
    </submittedName>
</protein>
<organism evidence="2 3">
    <name type="scientific">Selenomonas bovis</name>
    <dbReference type="NCBI Taxonomy" id="416586"/>
    <lineage>
        <taxon>Bacteria</taxon>
        <taxon>Bacillati</taxon>
        <taxon>Bacillota</taxon>
        <taxon>Negativicutes</taxon>
        <taxon>Selenomonadales</taxon>
        <taxon>Selenomonadaceae</taxon>
        <taxon>Selenomonas</taxon>
    </lineage>
</organism>
<evidence type="ECO:0000313" key="2">
    <source>
        <dbReference type="EMBL" id="NMD98708.1"/>
    </source>
</evidence>
<dbReference type="EMBL" id="JABAFA010000009">
    <property type="protein sequence ID" value="NMD98708.1"/>
    <property type="molecule type" value="Genomic_DNA"/>
</dbReference>
<dbReference type="Proteomes" id="UP000543804">
    <property type="component" value="Unassembled WGS sequence"/>
</dbReference>
<comment type="caution">
    <text evidence="2">The sequence shown here is derived from an EMBL/GenBank/DDBJ whole genome shotgun (WGS) entry which is preliminary data.</text>
</comment>
<dbReference type="AlphaFoldDB" id="A0A848B691"/>
<reference evidence="2 3" key="1">
    <citation type="submission" date="2020-04" db="EMBL/GenBank/DDBJ databases">
        <authorList>
            <person name="Hitch T.C.A."/>
            <person name="Wylensek D."/>
            <person name="Clavel T."/>
        </authorList>
    </citation>
    <scope>NUCLEOTIDE SEQUENCE [LARGE SCALE GENOMIC DNA]</scope>
    <source>
        <strain evidence="2 3">PG-130-P53-12</strain>
    </source>
</reference>
<keyword evidence="3" id="KW-1185">Reference proteome</keyword>
<feature type="compositionally biased region" description="Low complexity" evidence="1">
    <location>
        <begin position="9"/>
        <end position="20"/>
    </location>
</feature>
<proteinExistence type="predicted"/>
<feature type="compositionally biased region" description="Basic and acidic residues" evidence="1">
    <location>
        <begin position="21"/>
        <end position="41"/>
    </location>
</feature>
<feature type="region of interest" description="Disordered" evidence="1">
    <location>
        <begin position="1"/>
        <end position="50"/>
    </location>
</feature>
<dbReference type="RefSeq" id="WP_164176054.1">
    <property type="nucleotide sequence ID" value="NZ_JABAFA010000009.1"/>
</dbReference>
<name>A0A848B691_9FIRM</name>
<sequence>MPKTKEELTAAAVKEAQAAETKAEAAGKKDEKQEKKSEPSRRAARSAKKGVESNTKALDFQEFLVDNNINVFSTESLEDDYQTVMFRSRIEVKGQILPMAILIDTSIFTIIRTQIVTGITADKRPRLEHYLNELNAQYKIFKYYLRDDGVIYLDICLPYVDETFDSKMIQLMLSILVQHLEASYDDLMAEVWKKA</sequence>
<gene>
    <name evidence="2" type="ORF">HF878_04310</name>
</gene>
<evidence type="ECO:0000256" key="1">
    <source>
        <dbReference type="SAM" id="MobiDB-lite"/>
    </source>
</evidence>